<dbReference type="SUPFAM" id="SSF49785">
    <property type="entry name" value="Galactose-binding domain-like"/>
    <property type="match status" value="2"/>
</dbReference>
<dbReference type="InterPro" id="IPR001881">
    <property type="entry name" value="EGF-like_Ca-bd_dom"/>
</dbReference>
<dbReference type="PROSITE" id="PS50026">
    <property type="entry name" value="EGF_3"/>
    <property type="match status" value="3"/>
</dbReference>
<dbReference type="PROSITE" id="PS00022">
    <property type="entry name" value="EGF_1"/>
    <property type="match status" value="3"/>
</dbReference>
<dbReference type="SMART" id="SM00181">
    <property type="entry name" value="EGF"/>
    <property type="match status" value="3"/>
</dbReference>
<evidence type="ECO:0000313" key="6">
    <source>
        <dbReference type="Ensembl" id="ENSEBUP00000006441.1"/>
    </source>
</evidence>
<dbReference type="OMA" id="RWTIYQD"/>
<keyword evidence="3" id="KW-0732">Signal</keyword>
<dbReference type="Pfam" id="PF00754">
    <property type="entry name" value="F5_F8_type_C"/>
    <property type="match status" value="2"/>
</dbReference>
<feature type="domain" description="EGF-like" evidence="5">
    <location>
        <begin position="75"/>
        <end position="117"/>
    </location>
</feature>
<name>A0A8C4NGL3_EPTBU</name>
<dbReference type="Proteomes" id="UP000694388">
    <property type="component" value="Unplaced"/>
</dbReference>
<dbReference type="PROSITE" id="PS00010">
    <property type="entry name" value="ASX_HYDROXYL"/>
    <property type="match status" value="1"/>
</dbReference>
<dbReference type="InterPro" id="IPR000742">
    <property type="entry name" value="EGF"/>
</dbReference>
<evidence type="ECO:0000259" key="4">
    <source>
        <dbReference type="PROSITE" id="PS50022"/>
    </source>
</evidence>
<dbReference type="Gene3D" id="2.10.25.10">
    <property type="entry name" value="Laminin"/>
    <property type="match status" value="3"/>
</dbReference>
<evidence type="ECO:0000256" key="3">
    <source>
        <dbReference type="SAM" id="SignalP"/>
    </source>
</evidence>
<dbReference type="PROSITE" id="PS01186">
    <property type="entry name" value="EGF_2"/>
    <property type="match status" value="1"/>
</dbReference>
<evidence type="ECO:0000313" key="7">
    <source>
        <dbReference type="Proteomes" id="UP000694388"/>
    </source>
</evidence>
<dbReference type="PANTHER" id="PTHR46806:SF9">
    <property type="entry name" value="EGF-LIKE REPEAT AND DISCOIDIN I-LIKE DOMAIN-CONTAINING PROTEIN 3 PRECURSOR"/>
    <property type="match status" value="1"/>
</dbReference>
<dbReference type="PROSITE" id="PS50022">
    <property type="entry name" value="FA58C_3"/>
    <property type="match status" value="2"/>
</dbReference>
<sequence>MLRTLGLLQLLHLLSGILSIERIQGTDQYPDICQPNPCANGGTCEGVIGTKETQTFAFRCLCPDGSSGPNCTATDYDLCVPNPCYHGGVCEKVLPRGDSYTDFHCTCQRGYRGHHCQIDINDCESTPCLNGGVCTDFVGDYQCHCTAEFLGRNCQLGCASPLGLESGLIRNNRFSASSFHSAVFGLQRWFAHNGRLNNRGMVNAWTPDDWDYMPWIQVNLGRKMRLSGIVTQGAKHFGRHQYVHTFTLAHSNNGKEWTFYNDSSTGQDKVFLANKDNNSPQRNLLQPAIKASYIRVFPQTCRKRCSLRLELLGCELTGCSEPLGMKSGKILDAQITASSSRLSFGLHCWTWKPSLARLDKYGRVNAWVAGHNNHHQWLQVDLLRPRKVTGVVIQGARDFGKAQFVRAFRVSYSDDGSHWLLHSDDHTKRPKLFKGNFDNNSHVRNMFNPPFIARYIRLLPEAWHRRITLRVELLGCDF</sequence>
<dbReference type="GO" id="GO:0005509">
    <property type="term" value="F:calcium ion binding"/>
    <property type="evidence" value="ECO:0007669"/>
    <property type="project" value="InterPro"/>
</dbReference>
<reference evidence="6" key="2">
    <citation type="submission" date="2025-09" db="UniProtKB">
        <authorList>
            <consortium name="Ensembl"/>
        </authorList>
    </citation>
    <scope>IDENTIFICATION</scope>
</reference>
<dbReference type="GO" id="GO:0005886">
    <property type="term" value="C:plasma membrane"/>
    <property type="evidence" value="ECO:0007669"/>
    <property type="project" value="TreeGrafter"/>
</dbReference>
<evidence type="ECO:0000259" key="5">
    <source>
        <dbReference type="PROSITE" id="PS50026"/>
    </source>
</evidence>
<feature type="chain" id="PRO_5034387709" evidence="3">
    <location>
        <begin position="20"/>
        <end position="478"/>
    </location>
</feature>
<dbReference type="CDD" id="cd00057">
    <property type="entry name" value="FA58C"/>
    <property type="match status" value="2"/>
</dbReference>
<dbReference type="Gene3D" id="2.60.120.260">
    <property type="entry name" value="Galactose-binding domain-like"/>
    <property type="match status" value="2"/>
</dbReference>
<feature type="disulfide bond" evidence="2">
    <location>
        <begin position="145"/>
        <end position="154"/>
    </location>
</feature>
<dbReference type="InterPro" id="IPR008979">
    <property type="entry name" value="Galactose-bd-like_sf"/>
</dbReference>
<dbReference type="SMART" id="SM00179">
    <property type="entry name" value="EGF_CA"/>
    <property type="match status" value="3"/>
</dbReference>
<feature type="signal peptide" evidence="3">
    <location>
        <begin position="1"/>
        <end position="19"/>
    </location>
</feature>
<dbReference type="GeneTree" id="ENSGT00940000158144"/>
<dbReference type="PROSITE" id="PS01285">
    <property type="entry name" value="FA58C_1"/>
    <property type="match status" value="2"/>
</dbReference>
<evidence type="ECO:0000256" key="1">
    <source>
        <dbReference type="ARBA" id="ARBA00023157"/>
    </source>
</evidence>
<dbReference type="InterPro" id="IPR000421">
    <property type="entry name" value="FA58C"/>
</dbReference>
<dbReference type="SUPFAM" id="SSF57196">
    <property type="entry name" value="EGF/Laminin"/>
    <property type="match status" value="3"/>
</dbReference>
<keyword evidence="1 2" id="KW-1015">Disulfide bond</keyword>
<dbReference type="GO" id="GO:0038023">
    <property type="term" value="F:signaling receptor activity"/>
    <property type="evidence" value="ECO:0007669"/>
    <property type="project" value="TreeGrafter"/>
</dbReference>
<organism evidence="6 7">
    <name type="scientific">Eptatretus burgeri</name>
    <name type="common">Inshore hagfish</name>
    <dbReference type="NCBI Taxonomy" id="7764"/>
    <lineage>
        <taxon>Eukaryota</taxon>
        <taxon>Metazoa</taxon>
        <taxon>Chordata</taxon>
        <taxon>Craniata</taxon>
        <taxon>Vertebrata</taxon>
        <taxon>Cyclostomata</taxon>
        <taxon>Myxini</taxon>
        <taxon>Myxiniformes</taxon>
        <taxon>Myxinidae</taxon>
        <taxon>Eptatretinae</taxon>
        <taxon>Eptatretus</taxon>
    </lineage>
</organism>
<keyword evidence="7" id="KW-1185">Reference proteome</keyword>
<dbReference type="CDD" id="cd00054">
    <property type="entry name" value="EGF_CA"/>
    <property type="match status" value="3"/>
</dbReference>
<dbReference type="InterPro" id="IPR018097">
    <property type="entry name" value="EGF_Ca-bd_CS"/>
</dbReference>
<reference evidence="6" key="1">
    <citation type="submission" date="2025-08" db="UniProtKB">
        <authorList>
            <consortium name="Ensembl"/>
        </authorList>
    </citation>
    <scope>IDENTIFICATION</scope>
</reference>
<dbReference type="InterPro" id="IPR000152">
    <property type="entry name" value="EGF-type_Asp/Asn_hydroxyl_site"/>
</dbReference>
<dbReference type="AlphaFoldDB" id="A0A8C4NGL3"/>
<proteinExistence type="predicted"/>
<dbReference type="PROSITE" id="PS01286">
    <property type="entry name" value="FA58C_2"/>
    <property type="match status" value="2"/>
</dbReference>
<dbReference type="PROSITE" id="PS01187">
    <property type="entry name" value="EGF_CA"/>
    <property type="match status" value="1"/>
</dbReference>
<feature type="domain" description="F5/8 type C" evidence="4">
    <location>
        <begin position="158"/>
        <end position="314"/>
    </location>
</feature>
<dbReference type="Pfam" id="PF00008">
    <property type="entry name" value="EGF"/>
    <property type="match status" value="2"/>
</dbReference>
<feature type="disulfide bond" evidence="2">
    <location>
        <begin position="62"/>
        <end position="71"/>
    </location>
</feature>
<accession>A0A8C4NGL3</accession>
<dbReference type="FunFam" id="2.10.25.10:FF:000246">
    <property type="entry name" value="EGF-like repeat and discoidin I-like domain-containing protein 3"/>
    <property type="match status" value="1"/>
</dbReference>
<feature type="domain" description="EGF-like" evidence="5">
    <location>
        <begin position="119"/>
        <end position="155"/>
    </location>
</feature>
<evidence type="ECO:0000256" key="2">
    <source>
        <dbReference type="PROSITE-ProRule" id="PRU00076"/>
    </source>
</evidence>
<dbReference type="Ensembl" id="ENSEBUT00000006897.1">
    <property type="protein sequence ID" value="ENSEBUP00000006441.1"/>
    <property type="gene ID" value="ENSEBUG00000004266.1"/>
</dbReference>
<protein>
    <submittedName>
        <fullName evidence="6">EGF like repeats and discoidin domains 3</fullName>
    </submittedName>
</protein>
<dbReference type="InterPro" id="IPR050633">
    <property type="entry name" value="Neuropilin_MCO_CoagFactor"/>
</dbReference>
<dbReference type="FunFam" id="2.60.120.260:FF:000002">
    <property type="entry name" value="Coagulation factor VIII"/>
    <property type="match status" value="2"/>
</dbReference>
<dbReference type="PANTHER" id="PTHR46806">
    <property type="entry name" value="F5/8 TYPE C DOMAIN-CONTAINING PROTEIN"/>
    <property type="match status" value="1"/>
</dbReference>
<feature type="domain" description="EGF-like" evidence="5">
    <location>
        <begin position="29"/>
        <end position="72"/>
    </location>
</feature>
<feature type="domain" description="F5/8 type C" evidence="4">
    <location>
        <begin position="319"/>
        <end position="476"/>
    </location>
</feature>
<keyword evidence="2" id="KW-0245">EGF-like domain</keyword>
<feature type="disulfide bond" evidence="2">
    <location>
        <begin position="107"/>
        <end position="116"/>
    </location>
</feature>
<comment type="caution">
    <text evidence="2">Lacks conserved residue(s) required for the propagation of feature annotation.</text>
</comment>
<dbReference type="SMART" id="SM00231">
    <property type="entry name" value="FA58C"/>
    <property type="match status" value="2"/>
</dbReference>